<dbReference type="Proteomes" id="UP000532311">
    <property type="component" value="Unassembled WGS sequence"/>
</dbReference>
<evidence type="ECO:0000313" key="2">
    <source>
        <dbReference type="Proteomes" id="UP000532311"/>
    </source>
</evidence>
<dbReference type="AlphaFoldDB" id="A0A8H5XV78"/>
<evidence type="ECO:0000313" key="1">
    <source>
        <dbReference type="EMBL" id="KAF5700608.1"/>
    </source>
</evidence>
<organism evidence="1 2">
    <name type="scientific">Fusarium globosum</name>
    <dbReference type="NCBI Taxonomy" id="78864"/>
    <lineage>
        <taxon>Eukaryota</taxon>
        <taxon>Fungi</taxon>
        <taxon>Dikarya</taxon>
        <taxon>Ascomycota</taxon>
        <taxon>Pezizomycotina</taxon>
        <taxon>Sordariomycetes</taxon>
        <taxon>Hypocreomycetidae</taxon>
        <taxon>Hypocreales</taxon>
        <taxon>Nectriaceae</taxon>
        <taxon>Fusarium</taxon>
        <taxon>Fusarium fujikuroi species complex</taxon>
    </lineage>
</organism>
<comment type="caution">
    <text evidence="1">The sequence shown here is derived from an EMBL/GenBank/DDBJ whole genome shotgun (WGS) entry which is preliminary data.</text>
</comment>
<reference evidence="1 2" key="1">
    <citation type="submission" date="2020-05" db="EMBL/GenBank/DDBJ databases">
        <title>Identification and distribution of gene clusters putatively required for synthesis of sphingolipid metabolism inhibitors in phylogenetically diverse species of the filamentous fungus Fusarium.</title>
        <authorList>
            <person name="Kim H.-S."/>
            <person name="Busman M."/>
            <person name="Brown D.W."/>
            <person name="Divon H."/>
            <person name="Uhlig S."/>
            <person name="Proctor R.H."/>
        </authorList>
    </citation>
    <scope>NUCLEOTIDE SEQUENCE [LARGE SCALE GENOMIC DNA]</scope>
    <source>
        <strain evidence="1 2">NRRL 26131</strain>
    </source>
</reference>
<gene>
    <name evidence="1" type="ORF">FGLOB1_10669</name>
</gene>
<accession>A0A8H5XV78</accession>
<dbReference type="EMBL" id="JAAQPF010000518">
    <property type="protein sequence ID" value="KAF5700608.1"/>
    <property type="molecule type" value="Genomic_DNA"/>
</dbReference>
<sequence>MTPYQSEKAKQGQTTNYKALYFPRIRNEGWENFAKCKKYNSVEEIPPSTSGRCVTPYILCSLSKELAVTVKDYKEVSKGYDEKFKWYVDWVKEGIDSALDTFMKVKSGEGNKYMDCEWTAPNSKGSSPCTEVELRVPVGTPKAANRRFITYKMRHEKGFYEALLANHGIEKDWVEW</sequence>
<protein>
    <submittedName>
        <fullName evidence="1">Killer toxin alpha beta</fullName>
    </submittedName>
</protein>
<keyword evidence="2" id="KW-1185">Reference proteome</keyword>
<name>A0A8H5XV78_9HYPO</name>
<proteinExistence type="predicted"/>